<keyword evidence="2" id="KW-1185">Reference proteome</keyword>
<keyword evidence="1" id="KW-0378">Hydrolase</keyword>
<dbReference type="EMBL" id="JAZBJO010000045">
    <property type="protein sequence ID" value="MEE4598215.1"/>
    <property type="molecule type" value="Genomic_DNA"/>
</dbReference>
<dbReference type="Gene3D" id="3.40.630.100">
    <property type="entry name" value="Poly-gamma-glutamate hydrolase, zinc-binding motif"/>
    <property type="match status" value="1"/>
</dbReference>
<gene>
    <name evidence="1" type="ORF">V2J94_41340</name>
</gene>
<dbReference type="Proteomes" id="UP001354709">
    <property type="component" value="Unassembled WGS sequence"/>
</dbReference>
<comment type="caution">
    <text evidence="1">The sequence shown here is derived from an EMBL/GenBank/DDBJ whole genome shotgun (WGS) entry which is preliminary data.</text>
</comment>
<sequence>MPDLYSSYTDLAAHETEGVAYERRSVPVASATWCSIAIHGGGIEPGSGEMARYVAEGRMNHYEFAGILPSNNSRLHVTSTNFDEPVCQGVVFNSRRCLSFHGYTGAAGIPETSLGGLDTDTAARIGAALGRAGFRVVDAAQEINGSDPLNIANRTLLGAGVQLEMSNALRASFFPGGDLSRATRDSGQRTSAFYAYANAVLSAYNNQGMVSQGSINVSRWTTVPWPSPDLDIVAAMGTDKLAVGGPHFLHLAGRMADTNNCYLARLACNTDQTITLTLRKRLSGTETLLATASNTGGLVHAPGRMFWVRLQITGSTLRARVWQDGTAEPPDWAVTVADSSLTAAGAIGTRSILSTANTNTLPVVASYDGFQQLTPQRMTVTRSVNGVNKSHSPGAPVQLAQPAIVAL</sequence>
<dbReference type="Pfam" id="PF05908">
    <property type="entry name" value="Gamma_PGA_hydro"/>
    <property type="match status" value="1"/>
</dbReference>
<accession>A0ABU7Q9Z7</accession>
<organism evidence="1 2">
    <name type="scientific">Streptomyces asiaticus subsp. ignotus</name>
    <dbReference type="NCBI Taxonomy" id="3098222"/>
    <lineage>
        <taxon>Bacteria</taxon>
        <taxon>Bacillati</taxon>
        <taxon>Actinomycetota</taxon>
        <taxon>Actinomycetes</taxon>
        <taxon>Kitasatosporales</taxon>
        <taxon>Streptomycetaceae</taxon>
        <taxon>Streptomyces</taxon>
        <taxon>Streptomyces violaceusniger group</taxon>
    </lineage>
</organism>
<dbReference type="InterPro" id="IPR008585">
    <property type="entry name" value="Gamma_PGA_hydro"/>
</dbReference>
<protein>
    <submittedName>
        <fullName evidence="1">Poly-gamma-glutamate hydrolase family protein</fullName>
    </submittedName>
</protein>
<name>A0ABU7Q9Z7_9ACTN</name>
<dbReference type="InterPro" id="IPR038128">
    <property type="entry name" value="Gamma_PGA_hydro_sf"/>
</dbReference>
<reference evidence="1 2" key="1">
    <citation type="submission" date="2023-11" db="EMBL/GenBank/DDBJ databases">
        <title>30 novel species of actinomycetes from the DSMZ collection.</title>
        <authorList>
            <person name="Nouioui I."/>
        </authorList>
    </citation>
    <scope>NUCLEOTIDE SEQUENCE [LARGE SCALE GENOMIC DNA]</scope>
    <source>
        <strain evidence="1 2">DSM 41524</strain>
    </source>
</reference>
<evidence type="ECO:0000313" key="1">
    <source>
        <dbReference type="EMBL" id="MEE4598215.1"/>
    </source>
</evidence>
<dbReference type="GO" id="GO:0016787">
    <property type="term" value="F:hydrolase activity"/>
    <property type="evidence" value="ECO:0007669"/>
    <property type="project" value="UniProtKB-KW"/>
</dbReference>
<evidence type="ECO:0000313" key="2">
    <source>
        <dbReference type="Proteomes" id="UP001354709"/>
    </source>
</evidence>
<dbReference type="RefSeq" id="WP_330815404.1">
    <property type="nucleotide sequence ID" value="NZ_JAZBJO010000045.1"/>
</dbReference>
<proteinExistence type="predicted"/>